<keyword evidence="2" id="KW-1185">Reference proteome</keyword>
<evidence type="ECO:0000313" key="2">
    <source>
        <dbReference type="Proteomes" id="UP000327118"/>
    </source>
</evidence>
<protein>
    <submittedName>
        <fullName evidence="1">Uncharacterized protein</fullName>
    </submittedName>
</protein>
<evidence type="ECO:0000313" key="1">
    <source>
        <dbReference type="EMBL" id="KAE8353848.1"/>
    </source>
</evidence>
<reference evidence="2" key="1">
    <citation type="submission" date="2019-04" db="EMBL/GenBank/DDBJ databases">
        <title>Friends and foes A comparative genomics studyof 23 Aspergillus species from section Flavi.</title>
        <authorList>
            <consortium name="DOE Joint Genome Institute"/>
            <person name="Kjaerbolling I."/>
            <person name="Vesth T."/>
            <person name="Frisvad J.C."/>
            <person name="Nybo J.L."/>
            <person name="Theobald S."/>
            <person name="Kildgaard S."/>
            <person name="Isbrandt T."/>
            <person name="Kuo A."/>
            <person name="Sato A."/>
            <person name="Lyhne E.K."/>
            <person name="Kogle M.E."/>
            <person name="Wiebenga A."/>
            <person name="Kun R.S."/>
            <person name="Lubbers R.J."/>
            <person name="Makela M.R."/>
            <person name="Barry K."/>
            <person name="Chovatia M."/>
            <person name="Clum A."/>
            <person name="Daum C."/>
            <person name="Haridas S."/>
            <person name="He G."/>
            <person name="LaButti K."/>
            <person name="Lipzen A."/>
            <person name="Mondo S."/>
            <person name="Riley R."/>
            <person name="Salamov A."/>
            <person name="Simmons B.A."/>
            <person name="Magnuson J.K."/>
            <person name="Henrissat B."/>
            <person name="Mortensen U.H."/>
            <person name="Larsen T.O."/>
            <person name="Devries R.P."/>
            <person name="Grigoriev I.V."/>
            <person name="Machida M."/>
            <person name="Baker S.E."/>
            <person name="Andersen M.R."/>
        </authorList>
    </citation>
    <scope>NUCLEOTIDE SEQUENCE [LARGE SCALE GENOMIC DNA]</scope>
    <source>
        <strain evidence="2">CBS 553.77</strain>
    </source>
</reference>
<dbReference type="AlphaFoldDB" id="A0A5N6Z8W1"/>
<dbReference type="OrthoDB" id="2103397at2759"/>
<gene>
    <name evidence="1" type="ORF">BDV28DRAFT_147693</name>
</gene>
<organism evidence="1 2">
    <name type="scientific">Aspergillus coremiiformis</name>
    <dbReference type="NCBI Taxonomy" id="138285"/>
    <lineage>
        <taxon>Eukaryota</taxon>
        <taxon>Fungi</taxon>
        <taxon>Dikarya</taxon>
        <taxon>Ascomycota</taxon>
        <taxon>Pezizomycotina</taxon>
        <taxon>Eurotiomycetes</taxon>
        <taxon>Eurotiomycetidae</taxon>
        <taxon>Eurotiales</taxon>
        <taxon>Aspergillaceae</taxon>
        <taxon>Aspergillus</taxon>
        <taxon>Aspergillus subgen. Circumdati</taxon>
    </lineage>
</organism>
<dbReference type="Proteomes" id="UP000327118">
    <property type="component" value="Unassembled WGS sequence"/>
</dbReference>
<proteinExistence type="predicted"/>
<accession>A0A5N6Z8W1</accession>
<name>A0A5N6Z8W1_9EURO</name>
<sequence length="289" mass="32349">MVNTGELTRYWVESLPQRLFHLPNRLPYAARHCCPEIQAVRISENGKPATSSLTVVQDFMRTLGLAPLRLENHEGPWATGVESIAAAIAQIRQDLAPYYTGHGPPRQRSKQLVSTLLLSVFNEVTRQQQLQTPTVQLESYRTVSLPYHYHGTEYRLTCTVDHVLWCGLKSDLAISLVVTLKKSAMETRMLSPLASMAMIHHARKRAGKSAVMYGLYSDGDNYHFMYLNDQAEYSTISFMRLDERLPDIVRLVEHIMHEAYQAAGSGPWPMPMGGISASALSGCTITSPT</sequence>
<dbReference type="EMBL" id="ML739087">
    <property type="protein sequence ID" value="KAE8353848.1"/>
    <property type="molecule type" value="Genomic_DNA"/>
</dbReference>